<evidence type="ECO:0000256" key="1">
    <source>
        <dbReference type="SAM" id="MobiDB-lite"/>
    </source>
</evidence>
<dbReference type="EMBL" id="FRBC01000030">
    <property type="protein sequence ID" value="SHK99437.1"/>
    <property type="molecule type" value="Genomic_DNA"/>
</dbReference>
<feature type="region of interest" description="Disordered" evidence="1">
    <location>
        <begin position="1"/>
        <end position="34"/>
    </location>
</feature>
<dbReference type="Proteomes" id="UP000184263">
    <property type="component" value="Unassembled WGS sequence"/>
</dbReference>
<proteinExistence type="predicted"/>
<accession>A0A1M6X0C7</accession>
<name>A0A1M6X0C7_SELRU</name>
<sequence>MLIGSTDNHSGNFIQPDWLKKGQQDESGLVSKAVKPESLTQKAVEELTKKLGQEPDKKKENSFAAAYGVEISDEGYAALAQQLNAGQVEESTAQPVIAEQVESAKEEPMVYTKKLKHSHWEVPINCDPAGFISPITDAIKGIFSHTAPNSEDRFSKKVHFLCWQRI</sequence>
<reference evidence="2 3" key="1">
    <citation type="submission" date="2016-11" db="EMBL/GenBank/DDBJ databases">
        <authorList>
            <person name="Jaros S."/>
            <person name="Januszkiewicz K."/>
            <person name="Wedrychowicz H."/>
        </authorList>
    </citation>
    <scope>NUCLEOTIDE SEQUENCE [LARGE SCALE GENOMIC DNA]</scope>
    <source>
        <strain evidence="2 3">HD4</strain>
    </source>
</reference>
<dbReference type="RefSeq" id="WP_073092097.1">
    <property type="nucleotide sequence ID" value="NZ_FRBC01000030.1"/>
</dbReference>
<feature type="compositionally biased region" description="Polar residues" evidence="1">
    <location>
        <begin position="1"/>
        <end position="13"/>
    </location>
</feature>
<evidence type="ECO:0000313" key="3">
    <source>
        <dbReference type="Proteomes" id="UP000184263"/>
    </source>
</evidence>
<evidence type="ECO:0000313" key="2">
    <source>
        <dbReference type="EMBL" id="SHK99437.1"/>
    </source>
</evidence>
<protein>
    <submittedName>
        <fullName evidence="2">Uncharacterized protein</fullName>
    </submittedName>
</protein>
<organism evidence="2 3">
    <name type="scientific">Selenomonas ruminantium</name>
    <dbReference type="NCBI Taxonomy" id="971"/>
    <lineage>
        <taxon>Bacteria</taxon>
        <taxon>Bacillati</taxon>
        <taxon>Bacillota</taxon>
        <taxon>Negativicutes</taxon>
        <taxon>Selenomonadales</taxon>
        <taxon>Selenomonadaceae</taxon>
        <taxon>Selenomonas</taxon>
    </lineage>
</organism>
<dbReference type="AlphaFoldDB" id="A0A1M6X0C7"/>
<gene>
    <name evidence="2" type="ORF">SAMN05216582_1304</name>
</gene>